<dbReference type="PANTHER" id="PTHR44757">
    <property type="entry name" value="DIGUANYLATE CYCLASE DGCP"/>
    <property type="match status" value="1"/>
</dbReference>
<dbReference type="InterPro" id="IPR043128">
    <property type="entry name" value="Rev_trsase/Diguanyl_cyclase"/>
</dbReference>
<dbReference type="InterPro" id="IPR000160">
    <property type="entry name" value="GGDEF_dom"/>
</dbReference>
<feature type="domain" description="GGDEF" evidence="4">
    <location>
        <begin position="568"/>
        <end position="701"/>
    </location>
</feature>
<dbReference type="SMART" id="SM00091">
    <property type="entry name" value="PAS"/>
    <property type="match status" value="1"/>
</dbReference>
<dbReference type="Gene3D" id="3.30.450.20">
    <property type="entry name" value="PAS domain"/>
    <property type="match status" value="2"/>
</dbReference>
<dbReference type="RefSeq" id="WP_199264017.1">
    <property type="nucleotide sequence ID" value="NZ_CP054140.1"/>
</dbReference>
<dbReference type="CDD" id="cd00130">
    <property type="entry name" value="PAS"/>
    <property type="match status" value="1"/>
</dbReference>
<protein>
    <submittedName>
        <fullName evidence="5">EAL domain-containing protein</fullName>
    </submittedName>
</protein>
<feature type="transmembrane region" description="Helical" evidence="1">
    <location>
        <begin position="324"/>
        <end position="344"/>
    </location>
</feature>
<evidence type="ECO:0000259" key="2">
    <source>
        <dbReference type="PROSITE" id="PS50112"/>
    </source>
</evidence>
<dbReference type="Gene3D" id="3.20.20.450">
    <property type="entry name" value="EAL domain"/>
    <property type="match status" value="1"/>
</dbReference>
<dbReference type="KEGG" id="dog:HP555_04605"/>
<dbReference type="Pfam" id="PF08269">
    <property type="entry name" value="dCache_2"/>
    <property type="match status" value="1"/>
</dbReference>
<organism evidence="5 6">
    <name type="scientific">Desulfobulbus oligotrophicus</name>
    <dbReference type="NCBI Taxonomy" id="1909699"/>
    <lineage>
        <taxon>Bacteria</taxon>
        <taxon>Pseudomonadati</taxon>
        <taxon>Thermodesulfobacteriota</taxon>
        <taxon>Desulfobulbia</taxon>
        <taxon>Desulfobulbales</taxon>
        <taxon>Desulfobulbaceae</taxon>
        <taxon>Desulfobulbus</taxon>
    </lineage>
</organism>
<reference evidence="5 6" key="1">
    <citation type="submission" date="2020-05" db="EMBL/GenBank/DDBJ databases">
        <title>Complete genome of Desulfobulbus oligotrophicus.</title>
        <authorList>
            <person name="Podar M."/>
        </authorList>
    </citation>
    <scope>NUCLEOTIDE SEQUENCE [LARGE SCALE GENOMIC DNA]</scope>
    <source>
        <strain evidence="5 6">Prop6</strain>
    </source>
</reference>
<feature type="domain" description="EAL" evidence="3">
    <location>
        <begin position="710"/>
        <end position="959"/>
    </location>
</feature>
<feature type="transmembrane region" description="Helical" evidence="1">
    <location>
        <begin position="21"/>
        <end position="45"/>
    </location>
</feature>
<dbReference type="InterPro" id="IPR035919">
    <property type="entry name" value="EAL_sf"/>
</dbReference>
<accession>A0A7T6AQ48</accession>
<evidence type="ECO:0000313" key="6">
    <source>
        <dbReference type="Proteomes" id="UP000596092"/>
    </source>
</evidence>
<dbReference type="InterPro" id="IPR052155">
    <property type="entry name" value="Biofilm_reg_signaling"/>
</dbReference>
<dbReference type="Pfam" id="PF13426">
    <property type="entry name" value="PAS_9"/>
    <property type="match status" value="1"/>
</dbReference>
<dbReference type="InterPro" id="IPR035965">
    <property type="entry name" value="PAS-like_dom_sf"/>
</dbReference>
<dbReference type="PROSITE" id="PS50883">
    <property type="entry name" value="EAL"/>
    <property type="match status" value="1"/>
</dbReference>
<dbReference type="FunFam" id="3.30.70.270:FF:000001">
    <property type="entry name" value="Diguanylate cyclase domain protein"/>
    <property type="match status" value="1"/>
</dbReference>
<name>A0A7T6AQ48_9BACT</name>
<dbReference type="AlphaFoldDB" id="A0A7T6AQ48"/>
<keyword evidence="1" id="KW-1133">Transmembrane helix</keyword>
<feature type="domain" description="PAS" evidence="2">
    <location>
        <begin position="411"/>
        <end position="457"/>
    </location>
</feature>
<dbReference type="GO" id="GO:0003824">
    <property type="term" value="F:catalytic activity"/>
    <property type="evidence" value="ECO:0007669"/>
    <property type="project" value="UniProtKB-ARBA"/>
</dbReference>
<dbReference type="SUPFAM" id="SSF55073">
    <property type="entry name" value="Nucleotide cyclase"/>
    <property type="match status" value="1"/>
</dbReference>
<evidence type="ECO:0000313" key="5">
    <source>
        <dbReference type="EMBL" id="QQG65197.1"/>
    </source>
</evidence>
<evidence type="ECO:0000259" key="4">
    <source>
        <dbReference type="PROSITE" id="PS50887"/>
    </source>
</evidence>
<evidence type="ECO:0000259" key="3">
    <source>
        <dbReference type="PROSITE" id="PS50883"/>
    </source>
</evidence>
<dbReference type="InterPro" id="IPR000014">
    <property type="entry name" value="PAS"/>
</dbReference>
<gene>
    <name evidence="5" type="ORF">HP555_04605</name>
</gene>
<dbReference type="PROSITE" id="PS50887">
    <property type="entry name" value="GGDEF"/>
    <property type="match status" value="1"/>
</dbReference>
<dbReference type="InterPro" id="IPR004010">
    <property type="entry name" value="Double_Cache_2"/>
</dbReference>
<dbReference type="SMART" id="SM00267">
    <property type="entry name" value="GGDEF"/>
    <property type="match status" value="1"/>
</dbReference>
<keyword evidence="1" id="KW-0812">Transmembrane</keyword>
<dbReference type="CDD" id="cd18774">
    <property type="entry name" value="PDC2_HK_sensor"/>
    <property type="match status" value="1"/>
</dbReference>
<dbReference type="Gene3D" id="3.30.70.270">
    <property type="match status" value="1"/>
</dbReference>
<dbReference type="InterPro" id="IPR001633">
    <property type="entry name" value="EAL_dom"/>
</dbReference>
<dbReference type="NCBIfam" id="TIGR00229">
    <property type="entry name" value="sensory_box"/>
    <property type="match status" value="1"/>
</dbReference>
<keyword evidence="6" id="KW-1185">Reference proteome</keyword>
<dbReference type="InterPro" id="IPR029787">
    <property type="entry name" value="Nucleotide_cyclase"/>
</dbReference>
<keyword evidence="1" id="KW-0472">Membrane</keyword>
<dbReference type="SUPFAM" id="SSF55785">
    <property type="entry name" value="PYP-like sensor domain (PAS domain)"/>
    <property type="match status" value="1"/>
</dbReference>
<dbReference type="NCBIfam" id="TIGR00254">
    <property type="entry name" value="GGDEF"/>
    <property type="match status" value="1"/>
</dbReference>
<evidence type="ECO:0000256" key="1">
    <source>
        <dbReference type="SAM" id="Phobius"/>
    </source>
</evidence>
<dbReference type="SMART" id="SM00052">
    <property type="entry name" value="EAL"/>
    <property type="match status" value="1"/>
</dbReference>
<dbReference type="Proteomes" id="UP000596092">
    <property type="component" value="Chromosome"/>
</dbReference>
<dbReference type="Pfam" id="PF00990">
    <property type="entry name" value="GGDEF"/>
    <property type="match status" value="1"/>
</dbReference>
<dbReference type="SUPFAM" id="SSF141868">
    <property type="entry name" value="EAL domain-like"/>
    <property type="match status" value="1"/>
</dbReference>
<proteinExistence type="predicted"/>
<dbReference type="PROSITE" id="PS50112">
    <property type="entry name" value="PAS"/>
    <property type="match status" value="1"/>
</dbReference>
<dbReference type="CDD" id="cd01949">
    <property type="entry name" value="GGDEF"/>
    <property type="match status" value="1"/>
</dbReference>
<dbReference type="PANTHER" id="PTHR44757:SF2">
    <property type="entry name" value="BIOFILM ARCHITECTURE MAINTENANCE PROTEIN MBAA"/>
    <property type="match status" value="1"/>
</dbReference>
<dbReference type="CDD" id="cd01948">
    <property type="entry name" value="EAL"/>
    <property type="match status" value="1"/>
</dbReference>
<sequence>MELMSGIDRFMGRRQWSVRQKLLFGNLFVVGSLFVLCTVILYLSLRQWQRTIEQDLEAAGASVAESVETALNEAVRRYMSDLMEKTLHQATRTLAQDKKDNPVIAAAGKQLLGKDFETRHIGRTGYLMGFDSKGIVQFHPDETFVGKHILKEQTYREFWPLFKQQMGEKQQQVVSHQQPENSRQGRSRRLVLSYFEPCDWIVVGIWYPEEIVRFIDFLSLKQWMGNVRYGRSGVAFLLDTQGKVLLHPVLKEQAAAVLTAHIAALPGWRSLGKTQTVCVQWQEPPEQADLKQFLYLGRLPRYDMIVGITTEARSVFADFKTVRLVTIILLVTGAACAITGTVMLNTRIAAPLWRVLQRVSPSGYDPDGGDGNEISALSRALTELERCALQSKQGKEKLTVETQRRKSAEAFLQIYKRIFDSAGEGMMITDGTGRILAVNESFTNITGYQQAEVISRNPRSLQSGQHGAEFYEQMWQSLDEKGVWEGEIWNRKKDGTIYPQWLTINRLQSGDIGTIHYFASFYEIGELKKREKQIAFMANYDILTRLPNRLYFEQKLTRSLARVRRDGGKLALLYIDLDNFKNINDVFGHSHGDDLLQQASQRFSSLLDGNDVLCRIGGDEFILLLERVENDSLIFLTASRISAVLKEPFILDFKKMYINASIGIAVYPGDGEIAQDLIRSADMAMYQAKREGKNRYARFSKDMHNELYEKLRMETGIRYGLLNREFVVHYQPKVKIATRRTSSLEALVRWQKAGKMISPGAFIPIAEESNLIDEICLFVLQETCAFYTTMQQQGVAVPVSVNISPRQFHNLDFVDIVEDLIRRFQIDPRYLEFEITETTAMHDVAYTLKIMHRLRDLGIYFSIDDFGTGYSSLGSLSKMPVNTLKIDKQFIDDLETNSGIISTIIAISQQMRLNVVAEGVETEEQLLRLDAMGCHEVQGYYFSRPMPSNSILEYLLAERNRPAQ</sequence>
<dbReference type="EMBL" id="CP054140">
    <property type="protein sequence ID" value="QQG65197.1"/>
    <property type="molecule type" value="Genomic_DNA"/>
</dbReference>
<dbReference type="Pfam" id="PF00563">
    <property type="entry name" value="EAL"/>
    <property type="match status" value="1"/>
</dbReference>